<sequence length="329" mass="38404">MGRSEAELEKKERRLWRKRQSCVVLPLGINREKVQETFRNFSLKEKFKERKKSFEEWCRIQWVSGNKGKKSSATVTGRAIFEKLEFPDSEYVNQIVQFTKRTSLNIMFREGLKGEEDAAGLSESRLKGGKPKLGVKSVAQLNFMYTNARSMGNKKELEVMVQQQSYDVVAITEMWWDDSYGWSTALDGYRLFRRGRKRRKGGGVALYFREAFDAIGIETNEDGVECLWVRIKGKANKADILLGVCYHPPNQEEEMDNLFYKQLVNVSGSPTFVLVRYFNSPDICWELNTTEKRQSRKFLKCVEDNFFSQLVSEPTRTMLDMLFKIEMDW</sequence>
<dbReference type="Gene3D" id="3.60.10.10">
    <property type="entry name" value="Endonuclease/exonuclease/phosphatase"/>
    <property type="match status" value="1"/>
</dbReference>
<dbReference type="SUPFAM" id="SSF56219">
    <property type="entry name" value="DNase I-like"/>
    <property type="match status" value="1"/>
</dbReference>
<accession>A0A8K1LMX0</accession>
<proteinExistence type="predicted"/>
<evidence type="ECO:0000313" key="2">
    <source>
        <dbReference type="Proteomes" id="UP000796761"/>
    </source>
</evidence>
<evidence type="ECO:0008006" key="3">
    <source>
        <dbReference type="Google" id="ProtNLM"/>
    </source>
</evidence>
<dbReference type="Proteomes" id="UP000796761">
    <property type="component" value="Unassembled WGS sequence"/>
</dbReference>
<reference evidence="1" key="1">
    <citation type="submission" date="2019-04" db="EMBL/GenBank/DDBJ databases">
        <title>Genome assembly of Zosterops borbonicus 15179.</title>
        <authorList>
            <person name="Leroy T."/>
            <person name="Anselmetti Y."/>
            <person name="Tilak M.-K."/>
            <person name="Nabholz B."/>
        </authorList>
    </citation>
    <scope>NUCLEOTIDE SEQUENCE</scope>
    <source>
        <strain evidence="1">HGM_15179</strain>
        <tissue evidence="1">Muscle</tissue>
    </source>
</reference>
<dbReference type="GO" id="GO:0061343">
    <property type="term" value="P:cell adhesion involved in heart morphogenesis"/>
    <property type="evidence" value="ECO:0007669"/>
    <property type="project" value="TreeGrafter"/>
</dbReference>
<protein>
    <recommendedName>
        <fullName evidence="3">Mitochondrial fission process protein 1</fullName>
    </recommendedName>
</protein>
<dbReference type="GO" id="GO:0007508">
    <property type="term" value="P:larval heart development"/>
    <property type="evidence" value="ECO:0007669"/>
    <property type="project" value="TreeGrafter"/>
</dbReference>
<dbReference type="GO" id="GO:0031012">
    <property type="term" value="C:extracellular matrix"/>
    <property type="evidence" value="ECO:0007669"/>
    <property type="project" value="TreeGrafter"/>
</dbReference>
<keyword evidence="2" id="KW-1185">Reference proteome</keyword>
<comment type="caution">
    <text evidence="1">The sequence shown here is derived from an EMBL/GenBank/DDBJ whole genome shotgun (WGS) entry which is preliminary data.</text>
</comment>
<gene>
    <name evidence="1" type="ORF">HGM15179_007741</name>
</gene>
<dbReference type="PANTHER" id="PTHR33395:SF22">
    <property type="entry name" value="REVERSE TRANSCRIPTASE DOMAIN-CONTAINING PROTEIN"/>
    <property type="match status" value="1"/>
</dbReference>
<dbReference type="PANTHER" id="PTHR33395">
    <property type="entry name" value="TRANSCRIPTASE, PUTATIVE-RELATED-RELATED"/>
    <property type="match status" value="1"/>
</dbReference>
<dbReference type="OrthoDB" id="9393271at2759"/>
<evidence type="ECO:0000313" key="1">
    <source>
        <dbReference type="EMBL" id="TRZ19413.1"/>
    </source>
</evidence>
<organism evidence="1 2">
    <name type="scientific">Zosterops borbonicus</name>
    <dbReference type="NCBI Taxonomy" id="364589"/>
    <lineage>
        <taxon>Eukaryota</taxon>
        <taxon>Metazoa</taxon>
        <taxon>Chordata</taxon>
        <taxon>Craniata</taxon>
        <taxon>Vertebrata</taxon>
        <taxon>Euteleostomi</taxon>
        <taxon>Archelosauria</taxon>
        <taxon>Archosauria</taxon>
        <taxon>Dinosauria</taxon>
        <taxon>Saurischia</taxon>
        <taxon>Theropoda</taxon>
        <taxon>Coelurosauria</taxon>
        <taxon>Aves</taxon>
        <taxon>Neognathae</taxon>
        <taxon>Neoaves</taxon>
        <taxon>Telluraves</taxon>
        <taxon>Australaves</taxon>
        <taxon>Passeriformes</taxon>
        <taxon>Sylvioidea</taxon>
        <taxon>Zosteropidae</taxon>
        <taxon>Zosterops</taxon>
    </lineage>
</organism>
<dbReference type="AlphaFoldDB" id="A0A8K1LMX0"/>
<dbReference type="InterPro" id="IPR036691">
    <property type="entry name" value="Endo/exonu/phosph_ase_sf"/>
</dbReference>
<name>A0A8K1LMX0_9PASS</name>
<dbReference type="EMBL" id="SWJQ01000186">
    <property type="protein sequence ID" value="TRZ19413.1"/>
    <property type="molecule type" value="Genomic_DNA"/>
</dbReference>